<dbReference type="InterPro" id="IPR004839">
    <property type="entry name" value="Aminotransferase_I/II_large"/>
</dbReference>
<dbReference type="InterPro" id="IPR051446">
    <property type="entry name" value="HTH_trans_reg/aminotransferase"/>
</dbReference>
<dbReference type="SUPFAM" id="SSF46785">
    <property type="entry name" value="Winged helix' DNA-binding domain"/>
    <property type="match status" value="1"/>
</dbReference>
<dbReference type="AlphaFoldDB" id="A0AB39TBU4"/>
<feature type="compositionally biased region" description="Low complexity" evidence="6">
    <location>
        <begin position="452"/>
        <end position="475"/>
    </location>
</feature>
<dbReference type="GO" id="GO:0003700">
    <property type="term" value="F:DNA-binding transcription factor activity"/>
    <property type="evidence" value="ECO:0007669"/>
    <property type="project" value="InterPro"/>
</dbReference>
<evidence type="ECO:0000256" key="6">
    <source>
        <dbReference type="SAM" id="MobiDB-lite"/>
    </source>
</evidence>
<dbReference type="InterPro" id="IPR036388">
    <property type="entry name" value="WH-like_DNA-bd_sf"/>
</dbReference>
<evidence type="ECO:0000256" key="3">
    <source>
        <dbReference type="ARBA" id="ARBA00023015"/>
    </source>
</evidence>
<protein>
    <submittedName>
        <fullName evidence="8">PLP-dependent aminotransferase family protein</fullName>
    </submittedName>
</protein>
<keyword evidence="5" id="KW-0804">Transcription</keyword>
<reference evidence="8" key="1">
    <citation type="submission" date="2024-07" db="EMBL/GenBank/DDBJ databases">
        <authorList>
            <person name="Yu S.T."/>
        </authorList>
    </citation>
    <scope>NUCLEOTIDE SEQUENCE</scope>
    <source>
        <strain evidence="8">Y1</strain>
    </source>
</reference>
<dbReference type="PANTHER" id="PTHR46577:SF1">
    <property type="entry name" value="HTH-TYPE TRANSCRIPTIONAL REGULATORY PROTEIN GABR"/>
    <property type="match status" value="1"/>
</dbReference>
<evidence type="ECO:0000256" key="5">
    <source>
        <dbReference type="ARBA" id="ARBA00023163"/>
    </source>
</evidence>
<name>A0AB39TBU4_9ACTN</name>
<dbReference type="InterPro" id="IPR000524">
    <property type="entry name" value="Tscrpt_reg_HTH_GntR"/>
</dbReference>
<evidence type="ECO:0000313" key="8">
    <source>
        <dbReference type="EMBL" id="XDQ78015.1"/>
    </source>
</evidence>
<evidence type="ECO:0000259" key="7">
    <source>
        <dbReference type="PROSITE" id="PS50949"/>
    </source>
</evidence>
<keyword evidence="3" id="KW-0805">Transcription regulation</keyword>
<keyword evidence="8" id="KW-0032">Aminotransferase</keyword>
<dbReference type="GO" id="GO:0030170">
    <property type="term" value="F:pyridoxal phosphate binding"/>
    <property type="evidence" value="ECO:0007669"/>
    <property type="project" value="InterPro"/>
</dbReference>
<sequence>MDDYRAIADQIAADITAGRLRPGQQLPTQRDFARRRGIAASTATRVYRELVRRGLTTGEVGRGTFVRAGGGAGDAAGGGQVALAEPGAAPVDLELSYPSVPEQSALLAAGLAPLLRPDALGEALRPVGAAGTAAARQAFAGLVGGPDWDAPEDAVLFAGNGRQAVAAALAALVPPGQRLGVEELTYPVVKAIAERLSIRLVPLPVDEDGLLPEAVAAAHRATPLRALYVQPRVHNPLGASMPPERAAALAAQVRRLDLPVVEDAIWSFLRPDLAPFAALAPERTVLVDSLSKRLAAGLSVGFAVVPAALRERVAGALRAGGSTPSGYALEAAVRWIGDGTVAAVAAAKRADAAARLELTREVLGGRRVLADRCSYFAWWRLAPPWRAATFVAAAARAGISVTPAAAFAVDPRRSPPAVRIGLASPPLPVLARALATLERIAAAGPEAAAVGADTGAAGSGTEAAGSGTEAAGIGEQITGDR</sequence>
<comment type="similarity">
    <text evidence="1">In the C-terminal section; belongs to the class-I pyridoxal-phosphate-dependent aminotransferase family.</text>
</comment>
<organism evidence="8">
    <name type="scientific">Streptomyces sp. Y1</name>
    <dbReference type="NCBI Taxonomy" id="3238634"/>
    <lineage>
        <taxon>Bacteria</taxon>
        <taxon>Bacillati</taxon>
        <taxon>Actinomycetota</taxon>
        <taxon>Actinomycetes</taxon>
        <taxon>Kitasatosporales</taxon>
        <taxon>Streptomycetaceae</taxon>
        <taxon>Streptomyces</taxon>
    </lineage>
</organism>
<dbReference type="RefSeq" id="WP_369182592.1">
    <property type="nucleotide sequence ID" value="NZ_CP163445.1"/>
</dbReference>
<evidence type="ECO:0000256" key="4">
    <source>
        <dbReference type="ARBA" id="ARBA00023125"/>
    </source>
</evidence>
<dbReference type="SUPFAM" id="SSF53383">
    <property type="entry name" value="PLP-dependent transferases"/>
    <property type="match status" value="1"/>
</dbReference>
<gene>
    <name evidence="8" type="ORF">AB2U05_05760</name>
</gene>
<dbReference type="PANTHER" id="PTHR46577">
    <property type="entry name" value="HTH-TYPE TRANSCRIPTIONAL REGULATORY PROTEIN GABR"/>
    <property type="match status" value="1"/>
</dbReference>
<dbReference type="Pfam" id="PF00155">
    <property type="entry name" value="Aminotran_1_2"/>
    <property type="match status" value="1"/>
</dbReference>
<dbReference type="InterPro" id="IPR015421">
    <property type="entry name" value="PyrdxlP-dep_Trfase_major"/>
</dbReference>
<feature type="domain" description="HTH gntR-type" evidence="7">
    <location>
        <begin position="1"/>
        <end position="69"/>
    </location>
</feature>
<evidence type="ECO:0000256" key="2">
    <source>
        <dbReference type="ARBA" id="ARBA00022898"/>
    </source>
</evidence>
<dbReference type="CDD" id="cd00609">
    <property type="entry name" value="AAT_like"/>
    <property type="match status" value="1"/>
</dbReference>
<evidence type="ECO:0000256" key="1">
    <source>
        <dbReference type="ARBA" id="ARBA00005384"/>
    </source>
</evidence>
<dbReference type="InterPro" id="IPR036390">
    <property type="entry name" value="WH_DNA-bd_sf"/>
</dbReference>
<accession>A0AB39TBU4</accession>
<dbReference type="Gene3D" id="3.40.640.10">
    <property type="entry name" value="Type I PLP-dependent aspartate aminotransferase-like (Major domain)"/>
    <property type="match status" value="1"/>
</dbReference>
<proteinExistence type="inferred from homology"/>
<keyword evidence="4" id="KW-0238">DNA-binding</keyword>
<dbReference type="EMBL" id="CP163445">
    <property type="protein sequence ID" value="XDQ78015.1"/>
    <property type="molecule type" value="Genomic_DNA"/>
</dbReference>
<dbReference type="InterPro" id="IPR015424">
    <property type="entry name" value="PyrdxlP-dep_Trfase"/>
</dbReference>
<dbReference type="CDD" id="cd07377">
    <property type="entry name" value="WHTH_GntR"/>
    <property type="match status" value="1"/>
</dbReference>
<feature type="region of interest" description="Disordered" evidence="6">
    <location>
        <begin position="452"/>
        <end position="481"/>
    </location>
</feature>
<keyword evidence="8" id="KW-0808">Transferase</keyword>
<dbReference type="Gene3D" id="1.10.10.10">
    <property type="entry name" value="Winged helix-like DNA-binding domain superfamily/Winged helix DNA-binding domain"/>
    <property type="match status" value="1"/>
</dbReference>
<dbReference type="PROSITE" id="PS50949">
    <property type="entry name" value="HTH_GNTR"/>
    <property type="match status" value="1"/>
</dbReference>
<dbReference type="SMART" id="SM00345">
    <property type="entry name" value="HTH_GNTR"/>
    <property type="match status" value="1"/>
</dbReference>
<dbReference type="Pfam" id="PF00392">
    <property type="entry name" value="GntR"/>
    <property type="match status" value="1"/>
</dbReference>
<dbReference type="GO" id="GO:0008483">
    <property type="term" value="F:transaminase activity"/>
    <property type="evidence" value="ECO:0007669"/>
    <property type="project" value="UniProtKB-KW"/>
</dbReference>
<keyword evidence="2" id="KW-0663">Pyridoxal phosphate</keyword>
<dbReference type="GO" id="GO:0003677">
    <property type="term" value="F:DNA binding"/>
    <property type="evidence" value="ECO:0007669"/>
    <property type="project" value="UniProtKB-KW"/>
</dbReference>